<name>A0A8J8JSA1_9BACT</name>
<dbReference type="EMBL" id="WHPF01000002">
    <property type="protein sequence ID" value="NNV54528.1"/>
    <property type="molecule type" value="Genomic_DNA"/>
</dbReference>
<organism evidence="1 2">
    <name type="scientific">Limnovirga soli</name>
    <dbReference type="NCBI Taxonomy" id="2656915"/>
    <lineage>
        <taxon>Bacteria</taxon>
        <taxon>Pseudomonadati</taxon>
        <taxon>Bacteroidota</taxon>
        <taxon>Chitinophagia</taxon>
        <taxon>Chitinophagales</taxon>
        <taxon>Chitinophagaceae</taxon>
        <taxon>Limnovirga</taxon>
    </lineage>
</organism>
<dbReference type="Proteomes" id="UP000598971">
    <property type="component" value="Unassembled WGS sequence"/>
</dbReference>
<dbReference type="RefSeq" id="WP_171606445.1">
    <property type="nucleotide sequence ID" value="NZ_WHPF01000002.1"/>
</dbReference>
<accession>A0A8J8JSA1</accession>
<gene>
    <name evidence="1" type="ORF">GD597_03580</name>
</gene>
<dbReference type="AlphaFoldDB" id="A0A8J8JSA1"/>
<sequence>MTTPAATTEEEYLIEYEKQQQKDKQLLDEVVQRHKVTKAYQIKVPIGESTTEFAYGYIRYPNRIDISIAMTLKDTDPLKGKEIVLRNSWLEGDMRILDDDELFLRATTVLDDILAVRRAILKKNWTNGG</sequence>
<comment type="caution">
    <text evidence="1">The sequence shown here is derived from an EMBL/GenBank/DDBJ whole genome shotgun (WGS) entry which is preliminary data.</text>
</comment>
<reference evidence="1" key="1">
    <citation type="submission" date="2019-10" db="EMBL/GenBank/DDBJ databases">
        <title>Draft genome sequence of Panacibacter sp. KCS-6.</title>
        <authorList>
            <person name="Yim K.J."/>
        </authorList>
    </citation>
    <scope>NUCLEOTIDE SEQUENCE</scope>
    <source>
        <strain evidence="1">KCS-6</strain>
    </source>
</reference>
<protein>
    <submittedName>
        <fullName evidence="1">Uncharacterized protein</fullName>
    </submittedName>
</protein>
<proteinExistence type="predicted"/>
<keyword evidence="2" id="KW-1185">Reference proteome</keyword>
<evidence type="ECO:0000313" key="1">
    <source>
        <dbReference type="EMBL" id="NNV54528.1"/>
    </source>
</evidence>
<evidence type="ECO:0000313" key="2">
    <source>
        <dbReference type="Proteomes" id="UP000598971"/>
    </source>
</evidence>